<proteinExistence type="inferred from homology"/>
<dbReference type="SUPFAM" id="SSF56266">
    <property type="entry name" value="DmpA/ArgJ-like"/>
    <property type="match status" value="1"/>
</dbReference>
<name>A0A420ZAZ6_UNCK3</name>
<dbReference type="GO" id="GO:0004177">
    <property type="term" value="F:aminopeptidase activity"/>
    <property type="evidence" value="ECO:0007669"/>
    <property type="project" value="TreeGrafter"/>
</dbReference>
<dbReference type="PANTHER" id="PTHR36512">
    <property type="entry name" value="D-AMINOPEPTIDASE"/>
    <property type="match status" value="1"/>
</dbReference>
<comment type="similarity">
    <text evidence="1">Belongs to the peptidase S58 family.</text>
</comment>
<protein>
    <submittedName>
        <fullName evidence="2">Peptidase S58 family protein</fullName>
    </submittedName>
</protein>
<dbReference type="PANTHER" id="PTHR36512:SF3">
    <property type="entry name" value="BLR5678 PROTEIN"/>
    <property type="match status" value="1"/>
</dbReference>
<dbReference type="AlphaFoldDB" id="A0A420ZAZ6"/>
<evidence type="ECO:0000256" key="1">
    <source>
        <dbReference type="ARBA" id="ARBA00007068"/>
    </source>
</evidence>
<accession>A0A420ZAZ6</accession>
<dbReference type="Proteomes" id="UP000281261">
    <property type="component" value="Unassembled WGS sequence"/>
</dbReference>
<evidence type="ECO:0000313" key="2">
    <source>
        <dbReference type="EMBL" id="RLC35846.1"/>
    </source>
</evidence>
<dbReference type="InterPro" id="IPR016117">
    <property type="entry name" value="ArgJ-like_dom_sf"/>
</dbReference>
<dbReference type="CDD" id="cd02252">
    <property type="entry name" value="nylC_like"/>
    <property type="match status" value="1"/>
</dbReference>
<evidence type="ECO:0000313" key="3">
    <source>
        <dbReference type="Proteomes" id="UP000281261"/>
    </source>
</evidence>
<reference evidence="2 3" key="1">
    <citation type="submission" date="2018-06" db="EMBL/GenBank/DDBJ databases">
        <title>Extensive metabolic versatility and redundancy in microbially diverse, dynamic hydrothermal sediments.</title>
        <authorList>
            <person name="Dombrowski N."/>
            <person name="Teske A."/>
            <person name="Baker B.J."/>
        </authorList>
    </citation>
    <scope>NUCLEOTIDE SEQUENCE [LARGE SCALE GENOMIC DNA]</scope>
    <source>
        <strain evidence="2">B79_G16</strain>
    </source>
</reference>
<organism evidence="2 3">
    <name type="scientific">candidate division Kazan bacterium</name>
    <dbReference type="NCBI Taxonomy" id="2202143"/>
    <lineage>
        <taxon>Bacteria</taxon>
        <taxon>Bacteria division Kazan-3B-28</taxon>
    </lineage>
</organism>
<dbReference type="EMBL" id="QMNG01000112">
    <property type="protein sequence ID" value="RLC35846.1"/>
    <property type="molecule type" value="Genomic_DNA"/>
</dbReference>
<gene>
    <name evidence="2" type="ORF">DRH29_05655</name>
</gene>
<dbReference type="Pfam" id="PF03576">
    <property type="entry name" value="Peptidase_S58"/>
    <property type="match status" value="1"/>
</dbReference>
<sequence>MWWWLELNDTITLVDGVRVGHCHDSGRLTGVSVVVLDEGCVVGVDVRGGAPGTYDVAGFGLGALRDSVDAVFISGGSAFGLDVAGGVKKALIEMGRGFEIPSGRLPLVAGGIIYDLGVAKGLPDSEMGYLACRNAGSGPVEMGSVGAGIGATVGKMLGLEYCMRGGLGSYAFRLPGGVVVGALVVVNCFGNVFDLETGRVLAGVRRRDGKGFVEVHDVIGMLSGAGGFGIVSLNTTVGVVATNVRLNRSEVARVAVMSHDGLARAIRPVHTFLDGDVMFAVSTGKVDLPEIPGLGGEKSPFKRLDGRSYLVSLIGEVAAEAVRRSVLRAVLKAKSIKGIPSASDYP</sequence>
<dbReference type="Gene3D" id="3.60.70.12">
    <property type="entry name" value="L-amino peptidase D-ALA esterase/amidase"/>
    <property type="match status" value="1"/>
</dbReference>
<comment type="caution">
    <text evidence="2">The sequence shown here is derived from an EMBL/GenBank/DDBJ whole genome shotgun (WGS) entry which is preliminary data.</text>
</comment>
<dbReference type="InterPro" id="IPR005321">
    <property type="entry name" value="Peptidase_S58_DmpA"/>
</dbReference>